<dbReference type="Pfam" id="PF02620">
    <property type="entry name" value="YceD"/>
    <property type="match status" value="1"/>
</dbReference>
<organism evidence="1 2">
    <name type="scientific">Candidatus Acetatifactor stercoripullorum</name>
    <dbReference type="NCBI Taxonomy" id="2838414"/>
    <lineage>
        <taxon>Bacteria</taxon>
        <taxon>Bacillati</taxon>
        <taxon>Bacillota</taxon>
        <taxon>Clostridia</taxon>
        <taxon>Lachnospirales</taxon>
        <taxon>Lachnospiraceae</taxon>
        <taxon>Acetatifactor</taxon>
    </lineage>
</organism>
<dbReference type="Proteomes" id="UP000824265">
    <property type="component" value="Unassembled WGS sequence"/>
</dbReference>
<dbReference type="InterPro" id="IPR003772">
    <property type="entry name" value="YceD"/>
</dbReference>
<comment type="caution">
    <text evidence="1">The sequence shown here is derived from an EMBL/GenBank/DDBJ whole genome shotgun (WGS) entry which is preliminary data.</text>
</comment>
<protein>
    <submittedName>
        <fullName evidence="1">DUF177 domain-containing protein</fullName>
    </submittedName>
</protein>
<sequence>MFINLSEVFSSEGSKETVEAPVELQSFQSRLGDFPIVEKTPAVFTFTNDGVNKAKVEGGVRLVLKAGCDRCLAEVPVVLDLKFDRVVTSPEGSTEEEADDIPDFMEGYQLNTETFVYDEILVNWPTKILCKEDCKGVCPVCGQNRNLRECGCDTFVPDPRMAVIKDIFNANKEV</sequence>
<evidence type="ECO:0000313" key="2">
    <source>
        <dbReference type="Proteomes" id="UP000824265"/>
    </source>
</evidence>
<name>A0A9D1R421_9FIRM</name>
<reference evidence="1" key="1">
    <citation type="journal article" date="2021" name="PeerJ">
        <title>Extensive microbial diversity within the chicken gut microbiome revealed by metagenomics and culture.</title>
        <authorList>
            <person name="Gilroy R."/>
            <person name="Ravi A."/>
            <person name="Getino M."/>
            <person name="Pursley I."/>
            <person name="Horton D.L."/>
            <person name="Alikhan N.F."/>
            <person name="Baker D."/>
            <person name="Gharbi K."/>
            <person name="Hall N."/>
            <person name="Watson M."/>
            <person name="Adriaenssens E.M."/>
            <person name="Foster-Nyarko E."/>
            <person name="Jarju S."/>
            <person name="Secka A."/>
            <person name="Antonio M."/>
            <person name="Oren A."/>
            <person name="Chaudhuri R.R."/>
            <person name="La Ragione R."/>
            <person name="Hildebrand F."/>
            <person name="Pallen M.J."/>
        </authorList>
    </citation>
    <scope>NUCLEOTIDE SEQUENCE</scope>
    <source>
        <strain evidence="1">CHK195-6426</strain>
    </source>
</reference>
<reference evidence="1" key="2">
    <citation type="submission" date="2021-04" db="EMBL/GenBank/DDBJ databases">
        <authorList>
            <person name="Gilroy R."/>
        </authorList>
    </citation>
    <scope>NUCLEOTIDE SEQUENCE</scope>
    <source>
        <strain evidence="1">CHK195-6426</strain>
    </source>
</reference>
<proteinExistence type="predicted"/>
<dbReference type="EMBL" id="DXGH01000019">
    <property type="protein sequence ID" value="HIW80597.1"/>
    <property type="molecule type" value="Genomic_DNA"/>
</dbReference>
<dbReference type="RefSeq" id="WP_318704119.1">
    <property type="nucleotide sequence ID" value="NZ_CALWMU010000009.1"/>
</dbReference>
<dbReference type="AlphaFoldDB" id="A0A9D1R421"/>
<evidence type="ECO:0000313" key="1">
    <source>
        <dbReference type="EMBL" id="HIW80597.1"/>
    </source>
</evidence>
<accession>A0A9D1R421</accession>
<gene>
    <name evidence="1" type="ORF">H9742_03560</name>
</gene>